<sequence length="238" mass="27329">MGKKGIEENGSRRYSIQVTGNEIMPGNELPSGLKLLRVLDLENVPISEFGDLFNLRYLNLSRTQVKELRKSISKLSNFLTLLLNCVKIWKLPDEIAMLQNLRHLRASYLIVNEIDCTGQSIDRICVPSNFCSIKSLQVLAHVQGVDFFLIKLKEMTQLRELGLDGITEAYEIPLCFSVERMEHVYDLSLTAPPRATLKLDALSSAPRHLEKRHRIGKLRREPQWFNTLHNLKHLKLNL</sequence>
<dbReference type="Pfam" id="PF23598">
    <property type="entry name" value="LRR_14"/>
    <property type="match status" value="1"/>
</dbReference>
<evidence type="ECO:0000256" key="1">
    <source>
        <dbReference type="ARBA" id="ARBA00022737"/>
    </source>
</evidence>
<name>A0ABR2A7R7_9ROSI</name>
<proteinExistence type="predicted"/>
<dbReference type="PANTHER" id="PTHR47186:SF57">
    <property type="entry name" value="OS02G0478300 PROTEIN"/>
    <property type="match status" value="1"/>
</dbReference>
<protein>
    <recommendedName>
        <fullName evidence="2">Disease resistance R13L4/SHOC-2-like LRR domain-containing protein</fullName>
    </recommendedName>
</protein>
<dbReference type="InterPro" id="IPR032675">
    <property type="entry name" value="LRR_dom_sf"/>
</dbReference>
<dbReference type="EMBL" id="JBBPBN010000327">
    <property type="protein sequence ID" value="KAK8489040.1"/>
    <property type="molecule type" value="Genomic_DNA"/>
</dbReference>
<feature type="domain" description="Disease resistance R13L4/SHOC-2-like LRR" evidence="2">
    <location>
        <begin position="31"/>
        <end position="238"/>
    </location>
</feature>
<accession>A0ABR2A7R7</accession>
<reference evidence="3 4" key="1">
    <citation type="journal article" date="2024" name="G3 (Bethesda)">
        <title>Genome assembly of Hibiscus sabdariffa L. provides insights into metabolisms of medicinal natural products.</title>
        <authorList>
            <person name="Kim T."/>
        </authorList>
    </citation>
    <scope>NUCLEOTIDE SEQUENCE [LARGE SCALE GENOMIC DNA]</scope>
    <source>
        <strain evidence="3">TK-2024</strain>
        <tissue evidence="3">Old leaves</tissue>
    </source>
</reference>
<organism evidence="3 4">
    <name type="scientific">Hibiscus sabdariffa</name>
    <name type="common">roselle</name>
    <dbReference type="NCBI Taxonomy" id="183260"/>
    <lineage>
        <taxon>Eukaryota</taxon>
        <taxon>Viridiplantae</taxon>
        <taxon>Streptophyta</taxon>
        <taxon>Embryophyta</taxon>
        <taxon>Tracheophyta</taxon>
        <taxon>Spermatophyta</taxon>
        <taxon>Magnoliopsida</taxon>
        <taxon>eudicotyledons</taxon>
        <taxon>Gunneridae</taxon>
        <taxon>Pentapetalae</taxon>
        <taxon>rosids</taxon>
        <taxon>malvids</taxon>
        <taxon>Malvales</taxon>
        <taxon>Malvaceae</taxon>
        <taxon>Malvoideae</taxon>
        <taxon>Hibiscus</taxon>
    </lineage>
</organism>
<evidence type="ECO:0000259" key="2">
    <source>
        <dbReference type="Pfam" id="PF23598"/>
    </source>
</evidence>
<dbReference type="SUPFAM" id="SSF52047">
    <property type="entry name" value="RNI-like"/>
    <property type="match status" value="1"/>
</dbReference>
<dbReference type="Proteomes" id="UP001396334">
    <property type="component" value="Unassembled WGS sequence"/>
</dbReference>
<keyword evidence="4" id="KW-1185">Reference proteome</keyword>
<dbReference type="Gene3D" id="3.80.10.10">
    <property type="entry name" value="Ribonuclease Inhibitor"/>
    <property type="match status" value="1"/>
</dbReference>
<comment type="caution">
    <text evidence="3">The sequence shown here is derived from an EMBL/GenBank/DDBJ whole genome shotgun (WGS) entry which is preliminary data.</text>
</comment>
<evidence type="ECO:0000313" key="3">
    <source>
        <dbReference type="EMBL" id="KAK8489040.1"/>
    </source>
</evidence>
<keyword evidence="1" id="KW-0677">Repeat</keyword>
<gene>
    <name evidence="3" type="ORF">V6N11_013201</name>
</gene>
<dbReference type="InterPro" id="IPR055414">
    <property type="entry name" value="LRR_R13L4/SHOC2-like"/>
</dbReference>
<dbReference type="PANTHER" id="PTHR47186">
    <property type="entry name" value="LEUCINE-RICH REPEAT-CONTAINING PROTEIN 57"/>
    <property type="match status" value="1"/>
</dbReference>
<evidence type="ECO:0000313" key="4">
    <source>
        <dbReference type="Proteomes" id="UP001396334"/>
    </source>
</evidence>